<reference evidence="1 2" key="1">
    <citation type="journal article" date="2012" name="Science">
        <title>The Paleozoic origin of enzymatic lignin decomposition reconstructed from 31 fungal genomes.</title>
        <authorList>
            <person name="Floudas D."/>
            <person name="Binder M."/>
            <person name="Riley R."/>
            <person name="Barry K."/>
            <person name="Blanchette R.A."/>
            <person name="Henrissat B."/>
            <person name="Martinez A.T."/>
            <person name="Otillar R."/>
            <person name="Spatafora J.W."/>
            <person name="Yadav J.S."/>
            <person name="Aerts A."/>
            <person name="Benoit I."/>
            <person name="Boyd A."/>
            <person name="Carlson A."/>
            <person name="Copeland A."/>
            <person name="Coutinho P.M."/>
            <person name="de Vries R.P."/>
            <person name="Ferreira P."/>
            <person name="Findley K."/>
            <person name="Foster B."/>
            <person name="Gaskell J."/>
            <person name="Glotzer D."/>
            <person name="Gorecki P."/>
            <person name="Heitman J."/>
            <person name="Hesse C."/>
            <person name="Hori C."/>
            <person name="Igarashi K."/>
            <person name="Jurgens J.A."/>
            <person name="Kallen N."/>
            <person name="Kersten P."/>
            <person name="Kohler A."/>
            <person name="Kuees U."/>
            <person name="Kumar T.K.A."/>
            <person name="Kuo A."/>
            <person name="LaButti K."/>
            <person name="Larrondo L.F."/>
            <person name="Lindquist E."/>
            <person name="Ling A."/>
            <person name="Lombard V."/>
            <person name="Lucas S."/>
            <person name="Lundell T."/>
            <person name="Martin R."/>
            <person name="McLaughlin D.J."/>
            <person name="Morgenstern I."/>
            <person name="Morin E."/>
            <person name="Murat C."/>
            <person name="Nagy L.G."/>
            <person name="Nolan M."/>
            <person name="Ohm R.A."/>
            <person name="Patyshakuliyeva A."/>
            <person name="Rokas A."/>
            <person name="Ruiz-Duenas F.J."/>
            <person name="Sabat G."/>
            <person name="Salamov A."/>
            <person name="Samejima M."/>
            <person name="Schmutz J."/>
            <person name="Slot J.C."/>
            <person name="St John F."/>
            <person name="Stenlid J."/>
            <person name="Sun H."/>
            <person name="Sun S."/>
            <person name="Syed K."/>
            <person name="Tsang A."/>
            <person name="Wiebenga A."/>
            <person name="Young D."/>
            <person name="Pisabarro A."/>
            <person name="Eastwood D.C."/>
            <person name="Martin F."/>
            <person name="Cullen D."/>
            <person name="Grigoriev I.V."/>
            <person name="Hibbett D.S."/>
        </authorList>
    </citation>
    <scope>NUCLEOTIDE SEQUENCE [LARGE SCALE GENOMIC DNA]</scope>
    <source>
        <strain evidence="1 2">MD-104</strain>
    </source>
</reference>
<dbReference type="OrthoDB" id="2870744at2759"/>
<accession>A0A2H3JL15</accession>
<dbReference type="STRING" id="742152.A0A2H3JL15"/>
<organism evidence="1 2">
    <name type="scientific">Wolfiporia cocos (strain MD-104)</name>
    <name type="common">Brown rot fungus</name>
    <dbReference type="NCBI Taxonomy" id="742152"/>
    <lineage>
        <taxon>Eukaryota</taxon>
        <taxon>Fungi</taxon>
        <taxon>Dikarya</taxon>
        <taxon>Basidiomycota</taxon>
        <taxon>Agaricomycotina</taxon>
        <taxon>Agaricomycetes</taxon>
        <taxon>Polyporales</taxon>
        <taxon>Phaeolaceae</taxon>
        <taxon>Wolfiporia</taxon>
    </lineage>
</organism>
<keyword evidence="2" id="KW-1185">Reference proteome</keyword>
<proteinExistence type="predicted"/>
<protein>
    <submittedName>
        <fullName evidence="1">Uncharacterized protein</fullName>
    </submittedName>
</protein>
<name>A0A2H3JL15_WOLCO</name>
<sequence length="238" mass="26131">MLSVGDVIYGSPVPLHMPPTHPTIDFLERHPTVESPYLYGHPTVNPLDPEALDTGALPALSESSGSLDHLRALLERGQPNAGNGNALWAFKTEPINGFTIKFATRENPDTRLLSRADAAAAYDSTEVLRTIVVSCSQLLNLDLSCTCKPSFFLIRPSSNPQLRESFSRSPHKLARLRMLQLTTVRQSGREPMHVGAMRITLSNTRITHFSISYIIPAHTPALPRPASPEKGSFKLVCN</sequence>
<dbReference type="AlphaFoldDB" id="A0A2H3JL15"/>
<dbReference type="EMBL" id="KB467887">
    <property type="protein sequence ID" value="PCH36697.1"/>
    <property type="molecule type" value="Genomic_DNA"/>
</dbReference>
<gene>
    <name evidence="1" type="ORF">WOLCODRAFT_167075</name>
</gene>
<evidence type="ECO:0000313" key="1">
    <source>
        <dbReference type="EMBL" id="PCH36697.1"/>
    </source>
</evidence>
<dbReference type="Proteomes" id="UP000218811">
    <property type="component" value="Unassembled WGS sequence"/>
</dbReference>
<evidence type="ECO:0000313" key="2">
    <source>
        <dbReference type="Proteomes" id="UP000218811"/>
    </source>
</evidence>